<proteinExistence type="inferred from homology"/>
<gene>
    <name evidence="3" type="primary">mdtP_2</name>
    <name evidence="3" type="ORF">NCTC5773_04698</name>
</gene>
<comment type="similarity">
    <text evidence="2">Belongs to the outer membrane factor (OMF) (TC 1.B.17) family.</text>
</comment>
<accession>A0A6D2GFE1</accession>
<organism evidence="3 4">
    <name type="scientific">Salmonella enterica subsp. salamae</name>
    <dbReference type="NCBI Taxonomy" id="59202"/>
    <lineage>
        <taxon>Bacteria</taxon>
        <taxon>Pseudomonadati</taxon>
        <taxon>Pseudomonadota</taxon>
        <taxon>Gammaproteobacteria</taxon>
        <taxon>Enterobacterales</taxon>
        <taxon>Enterobacteriaceae</taxon>
        <taxon>Salmonella</taxon>
    </lineage>
</organism>
<reference evidence="3 4" key="1">
    <citation type="submission" date="2018-12" db="EMBL/GenBank/DDBJ databases">
        <authorList>
            <consortium name="Pathogen Informatics"/>
        </authorList>
    </citation>
    <scope>NUCLEOTIDE SEQUENCE [LARGE SCALE GENOMIC DNA]</scope>
    <source>
        <strain evidence="3 4">NCTC5773</strain>
    </source>
</reference>
<dbReference type="EMBL" id="LR134141">
    <property type="protein sequence ID" value="VEA07345.1"/>
    <property type="molecule type" value="Genomic_DNA"/>
</dbReference>
<dbReference type="SUPFAM" id="SSF56954">
    <property type="entry name" value="Outer membrane efflux proteins (OEP)"/>
    <property type="match status" value="1"/>
</dbReference>
<name>A0A6D2GFE1_SALER</name>
<sequence length="106" mass="11337">MHRSAVSAALGAQNAALAETAAVELSLTAGVAQLYYSMQASYQILDLLQQTRDVVDYAIQAHQSKVAHGLEAKVPYHGARAQMLAVDKQIAAVKGKSKKRASRCAR</sequence>
<comment type="subcellular location">
    <subcellularLocation>
        <location evidence="1">Cell outer membrane</location>
    </subcellularLocation>
</comment>
<evidence type="ECO:0000313" key="3">
    <source>
        <dbReference type="EMBL" id="VEA07345.1"/>
    </source>
</evidence>
<dbReference type="Pfam" id="PF02321">
    <property type="entry name" value="OEP"/>
    <property type="match status" value="1"/>
</dbReference>
<dbReference type="AlphaFoldDB" id="A0A6D2GFE1"/>
<dbReference type="InterPro" id="IPR003423">
    <property type="entry name" value="OMP_efflux"/>
</dbReference>
<dbReference type="Proteomes" id="UP000267858">
    <property type="component" value="Chromosome"/>
</dbReference>
<evidence type="ECO:0000313" key="4">
    <source>
        <dbReference type="Proteomes" id="UP000267858"/>
    </source>
</evidence>
<protein>
    <submittedName>
        <fullName evidence="3">Putative outer membrane efflux protein MdtP</fullName>
    </submittedName>
</protein>
<evidence type="ECO:0000256" key="2">
    <source>
        <dbReference type="ARBA" id="ARBA00007613"/>
    </source>
</evidence>
<evidence type="ECO:0000256" key="1">
    <source>
        <dbReference type="ARBA" id="ARBA00004442"/>
    </source>
</evidence>
<dbReference type="Gene3D" id="1.20.1600.10">
    <property type="entry name" value="Outer membrane efflux proteins (OEP)"/>
    <property type="match status" value="1"/>
</dbReference>